<gene>
    <name evidence="1" type="ORF">CDL15_Pgr014435</name>
    <name evidence="2" type="ORF">CRG98_037902</name>
</gene>
<evidence type="ECO:0000313" key="3">
    <source>
        <dbReference type="Proteomes" id="UP000197138"/>
    </source>
</evidence>
<comment type="caution">
    <text evidence="1">The sequence shown here is derived from an EMBL/GenBank/DDBJ whole genome shotgun (WGS) entry which is preliminary data.</text>
</comment>
<name>A0A218WFC1_PUNGR</name>
<dbReference type="EMBL" id="PGOL01003324">
    <property type="protein sequence ID" value="PKI41700.1"/>
    <property type="molecule type" value="Genomic_DNA"/>
</dbReference>
<dbReference type="AlphaFoldDB" id="A0A218WFC1"/>
<sequence>MKNLNEQKTALQRYHAAICKKYTSIGSGELVVLDVAFHGTQRVLSGPPESLKSPCFKLLPRLHEDLSPVENLVQQSLSNGSGSVTYEVPSNTEANHSTNSAWTGTTSFMVASSIYSLRSASGMK</sequence>
<evidence type="ECO:0000313" key="2">
    <source>
        <dbReference type="EMBL" id="PKI41700.1"/>
    </source>
</evidence>
<evidence type="ECO:0000313" key="4">
    <source>
        <dbReference type="Proteomes" id="UP000233551"/>
    </source>
</evidence>
<reference evidence="1" key="2">
    <citation type="submission" date="2017-06" db="EMBL/GenBank/DDBJ databases">
        <title>The pomegranate genome and the genomics of punicalagin biosynthesis.</title>
        <authorList>
            <person name="Xu C."/>
        </authorList>
    </citation>
    <scope>NUCLEOTIDE SEQUENCE [LARGE SCALE GENOMIC DNA]</scope>
    <source>
        <tissue evidence="1">Fresh leaf</tissue>
    </source>
</reference>
<keyword evidence="4" id="KW-1185">Reference proteome</keyword>
<reference evidence="2 4" key="3">
    <citation type="submission" date="2017-11" db="EMBL/GenBank/DDBJ databases">
        <title>De-novo sequencing of pomegranate (Punica granatum L.) genome.</title>
        <authorList>
            <person name="Akparov Z."/>
            <person name="Amiraslanov A."/>
            <person name="Hajiyeva S."/>
            <person name="Abbasov M."/>
            <person name="Kaur K."/>
            <person name="Hamwieh A."/>
            <person name="Solovyev V."/>
            <person name="Salamov A."/>
            <person name="Braich B."/>
            <person name="Kosarev P."/>
            <person name="Mahmoud A."/>
            <person name="Hajiyev E."/>
            <person name="Babayeva S."/>
            <person name="Izzatullayeva V."/>
            <person name="Mammadov A."/>
            <person name="Mammadov A."/>
            <person name="Sharifova S."/>
            <person name="Ojaghi J."/>
            <person name="Eynullazada K."/>
            <person name="Bayramov B."/>
            <person name="Abdulazimova A."/>
            <person name="Shahmuradov I."/>
        </authorList>
    </citation>
    <scope>NUCLEOTIDE SEQUENCE [LARGE SCALE GENOMIC DNA]</scope>
    <source>
        <strain evidence="2">AG2017</strain>
        <strain evidence="4">cv. AG2017</strain>
        <tissue evidence="2">Leaf</tissue>
    </source>
</reference>
<protein>
    <submittedName>
        <fullName evidence="1">Uncharacterized protein</fullName>
    </submittedName>
</protein>
<dbReference type="Proteomes" id="UP000197138">
    <property type="component" value="Unassembled WGS sequence"/>
</dbReference>
<organism evidence="1 3">
    <name type="scientific">Punica granatum</name>
    <name type="common">Pomegranate</name>
    <dbReference type="NCBI Taxonomy" id="22663"/>
    <lineage>
        <taxon>Eukaryota</taxon>
        <taxon>Viridiplantae</taxon>
        <taxon>Streptophyta</taxon>
        <taxon>Embryophyta</taxon>
        <taxon>Tracheophyta</taxon>
        <taxon>Spermatophyta</taxon>
        <taxon>Magnoliopsida</taxon>
        <taxon>eudicotyledons</taxon>
        <taxon>Gunneridae</taxon>
        <taxon>Pentapetalae</taxon>
        <taxon>rosids</taxon>
        <taxon>malvids</taxon>
        <taxon>Myrtales</taxon>
        <taxon>Lythraceae</taxon>
        <taxon>Punica</taxon>
    </lineage>
</organism>
<accession>A0A218WFC1</accession>
<evidence type="ECO:0000313" key="1">
    <source>
        <dbReference type="EMBL" id="OWM70762.1"/>
    </source>
</evidence>
<proteinExistence type="predicted"/>
<dbReference type="Proteomes" id="UP000233551">
    <property type="component" value="Unassembled WGS sequence"/>
</dbReference>
<reference evidence="3" key="1">
    <citation type="journal article" date="2017" name="Plant J.">
        <title>The pomegranate (Punica granatum L.) genome and the genomics of punicalagin biosynthesis.</title>
        <authorList>
            <person name="Qin G."/>
            <person name="Xu C."/>
            <person name="Ming R."/>
            <person name="Tang H."/>
            <person name="Guyot R."/>
            <person name="Kramer E.M."/>
            <person name="Hu Y."/>
            <person name="Yi X."/>
            <person name="Qi Y."/>
            <person name="Xu X."/>
            <person name="Gao Z."/>
            <person name="Pan H."/>
            <person name="Jian J."/>
            <person name="Tian Y."/>
            <person name="Yue Z."/>
            <person name="Xu Y."/>
        </authorList>
    </citation>
    <scope>NUCLEOTIDE SEQUENCE [LARGE SCALE GENOMIC DNA]</scope>
    <source>
        <strain evidence="3">cv. Dabenzi</strain>
    </source>
</reference>
<dbReference type="EMBL" id="MTKT01004609">
    <property type="protein sequence ID" value="OWM70762.1"/>
    <property type="molecule type" value="Genomic_DNA"/>
</dbReference>